<organism evidence="1 2">
    <name type="scientific">Rosa chinensis</name>
    <name type="common">China rose</name>
    <dbReference type="NCBI Taxonomy" id="74649"/>
    <lineage>
        <taxon>Eukaryota</taxon>
        <taxon>Viridiplantae</taxon>
        <taxon>Streptophyta</taxon>
        <taxon>Embryophyta</taxon>
        <taxon>Tracheophyta</taxon>
        <taxon>Spermatophyta</taxon>
        <taxon>Magnoliopsida</taxon>
        <taxon>eudicotyledons</taxon>
        <taxon>Gunneridae</taxon>
        <taxon>Pentapetalae</taxon>
        <taxon>rosids</taxon>
        <taxon>fabids</taxon>
        <taxon>Rosales</taxon>
        <taxon>Rosaceae</taxon>
        <taxon>Rosoideae</taxon>
        <taxon>Rosoideae incertae sedis</taxon>
        <taxon>Rosa</taxon>
    </lineage>
</organism>
<sequence>MSFLPKDQNFVNHSLAGKSKSLRCHLAEKNVSYLPISSPPVLSIHQKHDTTGSNYSLSLIILSNSQYNSICLRNR</sequence>
<dbReference type="EMBL" id="PDCK01000043">
    <property type="protein sequence ID" value="PRQ31162.1"/>
    <property type="molecule type" value="Genomic_DNA"/>
</dbReference>
<protein>
    <submittedName>
        <fullName evidence="1">Uncharacterized protein</fullName>
    </submittedName>
</protein>
<gene>
    <name evidence="1" type="ORF">RchiOBHm_Chr5g0032441</name>
</gene>
<evidence type="ECO:0000313" key="2">
    <source>
        <dbReference type="Proteomes" id="UP000238479"/>
    </source>
</evidence>
<name>A0A2P6QAF4_ROSCH</name>
<comment type="caution">
    <text evidence="1">The sequence shown here is derived from an EMBL/GenBank/DDBJ whole genome shotgun (WGS) entry which is preliminary data.</text>
</comment>
<dbReference type="Proteomes" id="UP000238479">
    <property type="component" value="Chromosome 5"/>
</dbReference>
<dbReference type="Gramene" id="PRQ31162">
    <property type="protein sequence ID" value="PRQ31162"/>
    <property type="gene ID" value="RchiOBHm_Chr5g0032441"/>
</dbReference>
<dbReference type="AlphaFoldDB" id="A0A2P6QAF4"/>
<keyword evidence="2" id="KW-1185">Reference proteome</keyword>
<evidence type="ECO:0000313" key="1">
    <source>
        <dbReference type="EMBL" id="PRQ31162.1"/>
    </source>
</evidence>
<reference evidence="1 2" key="1">
    <citation type="journal article" date="2018" name="Nat. Genet.">
        <title>The Rosa genome provides new insights in the design of modern roses.</title>
        <authorList>
            <person name="Bendahmane M."/>
        </authorList>
    </citation>
    <scope>NUCLEOTIDE SEQUENCE [LARGE SCALE GENOMIC DNA]</scope>
    <source>
        <strain evidence="2">cv. Old Blush</strain>
    </source>
</reference>
<proteinExistence type="predicted"/>
<accession>A0A2P6QAF4</accession>